<protein>
    <submittedName>
        <fullName evidence="1">Uncharacterized protein</fullName>
    </submittedName>
</protein>
<evidence type="ECO:0000313" key="2">
    <source>
        <dbReference type="Proteomes" id="UP001054837"/>
    </source>
</evidence>
<organism evidence="1 2">
    <name type="scientific">Caerostris darwini</name>
    <dbReference type="NCBI Taxonomy" id="1538125"/>
    <lineage>
        <taxon>Eukaryota</taxon>
        <taxon>Metazoa</taxon>
        <taxon>Ecdysozoa</taxon>
        <taxon>Arthropoda</taxon>
        <taxon>Chelicerata</taxon>
        <taxon>Arachnida</taxon>
        <taxon>Araneae</taxon>
        <taxon>Araneomorphae</taxon>
        <taxon>Entelegynae</taxon>
        <taxon>Araneoidea</taxon>
        <taxon>Araneidae</taxon>
        <taxon>Caerostris</taxon>
    </lineage>
</organism>
<name>A0AAV4QQD6_9ARAC</name>
<dbReference type="AlphaFoldDB" id="A0AAV4QQD6"/>
<dbReference type="EMBL" id="BPLQ01004772">
    <property type="protein sequence ID" value="GIY10566.1"/>
    <property type="molecule type" value="Genomic_DNA"/>
</dbReference>
<sequence>MHHENPGQQRGSSVFLLSRKVYPLPPLQCTPPLRKAHTSSSIPFPPFVLVPCSTPAHAPLAIRFPIGPNPWSADAKTNLCSIHPSSSFYRLAFVAGCCLEHVVILHYSSCASRWFWHIPARARWCRARGIF</sequence>
<proteinExistence type="predicted"/>
<reference evidence="1 2" key="1">
    <citation type="submission" date="2021-06" db="EMBL/GenBank/DDBJ databases">
        <title>Caerostris darwini draft genome.</title>
        <authorList>
            <person name="Kono N."/>
            <person name="Arakawa K."/>
        </authorList>
    </citation>
    <scope>NUCLEOTIDE SEQUENCE [LARGE SCALE GENOMIC DNA]</scope>
</reference>
<comment type="caution">
    <text evidence="1">The sequence shown here is derived from an EMBL/GenBank/DDBJ whole genome shotgun (WGS) entry which is preliminary data.</text>
</comment>
<evidence type="ECO:0000313" key="1">
    <source>
        <dbReference type="EMBL" id="GIY10566.1"/>
    </source>
</evidence>
<accession>A0AAV4QQD6</accession>
<gene>
    <name evidence="1" type="ORF">CDAR_91831</name>
</gene>
<dbReference type="Proteomes" id="UP001054837">
    <property type="component" value="Unassembled WGS sequence"/>
</dbReference>
<keyword evidence="2" id="KW-1185">Reference proteome</keyword>